<dbReference type="Pfam" id="PF08378">
    <property type="entry name" value="NERD"/>
    <property type="match status" value="1"/>
</dbReference>
<dbReference type="GO" id="GO:0005840">
    <property type="term" value="C:ribosome"/>
    <property type="evidence" value="ECO:0007669"/>
    <property type="project" value="UniProtKB-KW"/>
</dbReference>
<dbReference type="RefSeq" id="WP_209810666.1">
    <property type="nucleotide sequence ID" value="NZ_JAGGKT010000007.1"/>
</dbReference>
<reference evidence="2 3" key="1">
    <citation type="submission" date="2021-03" db="EMBL/GenBank/DDBJ databases">
        <title>Genomic Encyclopedia of Type Strains, Phase IV (KMG-IV): sequencing the most valuable type-strain genomes for metagenomic binning, comparative biology and taxonomic classification.</title>
        <authorList>
            <person name="Goeker M."/>
        </authorList>
    </citation>
    <scope>NUCLEOTIDE SEQUENCE [LARGE SCALE GENOMIC DNA]</scope>
    <source>
        <strain evidence="2 3">DSM 24738</strain>
    </source>
</reference>
<evidence type="ECO:0000259" key="1">
    <source>
        <dbReference type="PROSITE" id="PS50965"/>
    </source>
</evidence>
<sequence length="302" mass="35517">MLLKGRSESDELKKMRYLNMRMELPEKDKFYYSNLEKGYEGEVKFDQLTENLQEERIIINDLLLEVNNSYFQIDSLIISQGVIHLLDVKNYEGDYFIETDKLFAVKTRREYKNPVTQLNRSETLFRILLQNLRQKYIVEAFVIFINPEFTLYQAPMDQPIILPTQVKRFLRNLNETRSTLSAGHRKLAQKLISLHQTSNPFSMFPGYNYDELQKGIYCINCGSFHSYKKNYDLVCGKCGEFEKIESAILRSVEEFKLLFPGQRITTQSVSEWCTADLNNKTISRVLKKNYTSLGKAKNTYYK</sequence>
<gene>
    <name evidence="2" type="ORF">J2Z37_002637</name>
</gene>
<keyword evidence="2" id="KW-0689">Ribosomal protein</keyword>
<dbReference type="InterPro" id="IPR011528">
    <property type="entry name" value="NERD"/>
</dbReference>
<organism evidence="2 3">
    <name type="scientific">Ammoniphilus resinae</name>
    <dbReference type="NCBI Taxonomy" id="861532"/>
    <lineage>
        <taxon>Bacteria</taxon>
        <taxon>Bacillati</taxon>
        <taxon>Bacillota</taxon>
        <taxon>Bacilli</taxon>
        <taxon>Bacillales</taxon>
        <taxon>Paenibacillaceae</taxon>
        <taxon>Aneurinibacillus group</taxon>
        <taxon>Ammoniphilus</taxon>
    </lineage>
</organism>
<feature type="domain" description="NERD" evidence="1">
    <location>
        <begin position="37"/>
        <end position="148"/>
    </location>
</feature>
<name>A0ABS4GQT9_9BACL</name>
<keyword evidence="2" id="KW-0687">Ribonucleoprotein</keyword>
<dbReference type="EMBL" id="JAGGKT010000007">
    <property type="protein sequence ID" value="MBP1932629.1"/>
    <property type="molecule type" value="Genomic_DNA"/>
</dbReference>
<comment type="caution">
    <text evidence="2">The sequence shown here is derived from an EMBL/GenBank/DDBJ whole genome shotgun (WGS) entry which is preliminary data.</text>
</comment>
<keyword evidence="3" id="KW-1185">Reference proteome</keyword>
<dbReference type="PROSITE" id="PS50965">
    <property type="entry name" value="NERD"/>
    <property type="match status" value="1"/>
</dbReference>
<evidence type="ECO:0000313" key="2">
    <source>
        <dbReference type="EMBL" id="MBP1932629.1"/>
    </source>
</evidence>
<dbReference type="Proteomes" id="UP001519343">
    <property type="component" value="Unassembled WGS sequence"/>
</dbReference>
<accession>A0ABS4GQT9</accession>
<proteinExistence type="predicted"/>
<evidence type="ECO:0000313" key="3">
    <source>
        <dbReference type="Proteomes" id="UP001519343"/>
    </source>
</evidence>
<protein>
    <submittedName>
        <fullName evidence="2">Ribosomal protein S27AE</fullName>
    </submittedName>
</protein>